<evidence type="ECO:0000259" key="9">
    <source>
        <dbReference type="PROSITE" id="PS51164"/>
    </source>
</evidence>
<dbReference type="Pfam" id="PF00734">
    <property type="entry name" value="CBM_1"/>
    <property type="match status" value="1"/>
</dbReference>
<dbReference type="InterPro" id="IPR035971">
    <property type="entry name" value="CBD_sf"/>
</dbReference>
<feature type="chain" id="PRO_5018268734" description="mannan endo-1,4-beta-mannosidase" evidence="8">
    <location>
        <begin position="20"/>
        <end position="492"/>
    </location>
</feature>
<feature type="region of interest" description="Disordered" evidence="7">
    <location>
        <begin position="403"/>
        <end position="460"/>
    </location>
</feature>
<accession>A0A3M9XY70</accession>
<keyword evidence="4 8" id="KW-0732">Signal</keyword>
<dbReference type="PANTHER" id="PTHR31451:SF21">
    <property type="entry name" value="MANNAN ENDO-1,4-BETA-MANNOSIDASE C"/>
    <property type="match status" value="1"/>
</dbReference>
<keyword evidence="11" id="KW-1185">Reference proteome</keyword>
<sequence>MRSSILALALALAGQQVAAQVPAGFATTKGNKFQVDGKDFIFAGSNAYYWPFNVWGTDHYSDVVVGMDAALDAGLKVIRTWAFHDQNATTISGGLPRYGTGGEATIFQKFNADGTVTIDLKLLDIVVKAAEDTGIKLILALTNNWADYGGMDVYTVNRGGRYHDDFYRLPAIKTAFKNYVSTVVGRYKNSPAIFAWEVANEARCGADGTRNLPRGPACTTDLIIDWLDEMSTYIKSIDANHLVTTGTEGHFNRASSDWAYNGSDGNDFDAELELPNVDFGTFHSYPDWWSKTPAWTDTWIVDHAVAARAAGKPVIHEEYGWLTPSKRQEYLGQTSPFGRVEVLSRWQDISLREEMPDLYWQFGFGGYSYGKNHDDGFTIYLEDAEAQPLVFQHAARVNALYGSPQPTTTVAPPAPTTTSRPATTSTSRPATTSTSRPATTTSTVAPPTTTTAPAGPTQVRWGQCGGQGWTGPKVCAAPYTCQAQNAWYSQCL</sequence>
<keyword evidence="6" id="KW-0326">Glycosidase</keyword>
<dbReference type="GO" id="GO:0046355">
    <property type="term" value="P:mannan catabolic process"/>
    <property type="evidence" value="ECO:0007669"/>
    <property type="project" value="UniProtKB-ARBA"/>
</dbReference>
<dbReference type="EMBL" id="RBVV01000151">
    <property type="protein sequence ID" value="RNJ53207.1"/>
    <property type="molecule type" value="Genomic_DNA"/>
</dbReference>
<dbReference type="SMART" id="SM00236">
    <property type="entry name" value="fCBD"/>
    <property type="match status" value="1"/>
</dbReference>
<name>A0A3M9XY70_9PEZI</name>
<gene>
    <name evidence="10" type="ORF">D7B24_002250</name>
</gene>
<comment type="similarity">
    <text evidence="2">Belongs to the glycosyl hydrolase 5 (cellulase A) family.</text>
</comment>
<evidence type="ECO:0000256" key="1">
    <source>
        <dbReference type="ARBA" id="ARBA00001678"/>
    </source>
</evidence>
<dbReference type="GO" id="GO:0030248">
    <property type="term" value="F:cellulose binding"/>
    <property type="evidence" value="ECO:0007669"/>
    <property type="project" value="InterPro"/>
</dbReference>
<dbReference type="InterPro" id="IPR000254">
    <property type="entry name" value="CBD"/>
</dbReference>
<feature type="compositionally biased region" description="Low complexity" evidence="7">
    <location>
        <begin position="406"/>
        <end position="454"/>
    </location>
</feature>
<evidence type="ECO:0000256" key="4">
    <source>
        <dbReference type="ARBA" id="ARBA00022729"/>
    </source>
</evidence>
<dbReference type="InterPro" id="IPR017853">
    <property type="entry name" value="GH"/>
</dbReference>
<comment type="catalytic activity">
    <reaction evidence="1">
        <text>Random hydrolysis of (1-&gt;4)-beta-D-mannosidic linkages in mannans, galactomannans and glucomannans.</text>
        <dbReference type="EC" id="3.2.1.78"/>
    </reaction>
</comment>
<dbReference type="SUPFAM" id="SSF51445">
    <property type="entry name" value="(Trans)glycosidases"/>
    <property type="match status" value="1"/>
</dbReference>
<dbReference type="Proteomes" id="UP000267145">
    <property type="component" value="Unassembled WGS sequence"/>
</dbReference>
<dbReference type="InterPro" id="IPR045053">
    <property type="entry name" value="MAN-like"/>
</dbReference>
<dbReference type="STRING" id="1051616.A0A3M9XY70"/>
<dbReference type="Gene3D" id="3.20.20.80">
    <property type="entry name" value="Glycosidases"/>
    <property type="match status" value="1"/>
</dbReference>
<dbReference type="PANTHER" id="PTHR31451">
    <property type="match status" value="1"/>
</dbReference>
<dbReference type="RefSeq" id="XP_028491365.1">
    <property type="nucleotide sequence ID" value="XM_028636463.1"/>
</dbReference>
<evidence type="ECO:0000256" key="7">
    <source>
        <dbReference type="SAM" id="MobiDB-lite"/>
    </source>
</evidence>
<feature type="domain" description="CBM1" evidence="9">
    <location>
        <begin position="456"/>
        <end position="492"/>
    </location>
</feature>
<evidence type="ECO:0000256" key="3">
    <source>
        <dbReference type="ARBA" id="ARBA00012706"/>
    </source>
</evidence>
<reference evidence="10 11" key="1">
    <citation type="submission" date="2018-10" db="EMBL/GenBank/DDBJ databases">
        <title>Genome sequence of Verticillium nonalfalfae VnAa140.</title>
        <authorList>
            <person name="Stajich J.E."/>
            <person name="Kasson M.T."/>
        </authorList>
    </citation>
    <scope>NUCLEOTIDE SEQUENCE [LARGE SCALE GENOMIC DNA]</scope>
    <source>
        <strain evidence="10 11">VnAa140</strain>
    </source>
</reference>
<dbReference type="PROSITE" id="PS51164">
    <property type="entry name" value="CBM1_2"/>
    <property type="match status" value="1"/>
</dbReference>
<dbReference type="GO" id="GO:0016985">
    <property type="term" value="F:mannan endo-1,4-beta-mannosidase activity"/>
    <property type="evidence" value="ECO:0007669"/>
    <property type="project" value="UniProtKB-EC"/>
</dbReference>
<dbReference type="PROSITE" id="PS00562">
    <property type="entry name" value="CBM1_1"/>
    <property type="match status" value="1"/>
</dbReference>
<keyword evidence="5" id="KW-0378">Hydrolase</keyword>
<evidence type="ECO:0000256" key="6">
    <source>
        <dbReference type="ARBA" id="ARBA00023295"/>
    </source>
</evidence>
<protein>
    <recommendedName>
        <fullName evidence="3">mannan endo-1,4-beta-mannosidase</fullName>
        <ecNumber evidence="3">3.2.1.78</ecNumber>
    </recommendedName>
</protein>
<dbReference type="InterPro" id="IPR001547">
    <property type="entry name" value="Glyco_hydro_5"/>
</dbReference>
<proteinExistence type="inferred from homology"/>
<evidence type="ECO:0000256" key="2">
    <source>
        <dbReference type="ARBA" id="ARBA00005641"/>
    </source>
</evidence>
<dbReference type="EC" id="3.2.1.78" evidence="3"/>
<evidence type="ECO:0000256" key="8">
    <source>
        <dbReference type="SAM" id="SignalP"/>
    </source>
</evidence>
<feature type="signal peptide" evidence="8">
    <location>
        <begin position="1"/>
        <end position="19"/>
    </location>
</feature>
<dbReference type="GO" id="GO:0005576">
    <property type="term" value="C:extracellular region"/>
    <property type="evidence" value="ECO:0007669"/>
    <property type="project" value="InterPro"/>
</dbReference>
<evidence type="ECO:0000256" key="5">
    <source>
        <dbReference type="ARBA" id="ARBA00022801"/>
    </source>
</evidence>
<organism evidence="10 11">
    <name type="scientific">Verticillium nonalfalfae</name>
    <dbReference type="NCBI Taxonomy" id="1051616"/>
    <lineage>
        <taxon>Eukaryota</taxon>
        <taxon>Fungi</taxon>
        <taxon>Dikarya</taxon>
        <taxon>Ascomycota</taxon>
        <taxon>Pezizomycotina</taxon>
        <taxon>Sordariomycetes</taxon>
        <taxon>Hypocreomycetidae</taxon>
        <taxon>Glomerellales</taxon>
        <taxon>Plectosphaerellaceae</taxon>
        <taxon>Verticillium</taxon>
    </lineage>
</organism>
<dbReference type="GeneID" id="39605939"/>
<evidence type="ECO:0000313" key="10">
    <source>
        <dbReference type="EMBL" id="RNJ53207.1"/>
    </source>
</evidence>
<evidence type="ECO:0000313" key="11">
    <source>
        <dbReference type="Proteomes" id="UP000267145"/>
    </source>
</evidence>
<dbReference type="AlphaFoldDB" id="A0A3M9XY70"/>
<dbReference type="Pfam" id="PF26410">
    <property type="entry name" value="GH5_mannosidase"/>
    <property type="match status" value="1"/>
</dbReference>
<dbReference type="SUPFAM" id="SSF57180">
    <property type="entry name" value="Cellulose-binding domain"/>
    <property type="match status" value="1"/>
</dbReference>
<comment type="caution">
    <text evidence="10">The sequence shown here is derived from an EMBL/GenBank/DDBJ whole genome shotgun (WGS) entry which is preliminary data.</text>
</comment>